<sequence>VTAGNQNELSECNANFRRDRVESRSERIAPKKKRKSTSNSETEGSEGTAVSQTTTENEDSGLVESIVKRVRQRRSWAELNRSFTCSYEGCDRKYASNHALTLHERKKHENGGVFSTLRSVPQHWSHSSQQLQASQQHSSSQNYGNNQHHSNVPNEVYSSNISQQTTQSSEDSSSPHSQQRDSRSSIALPTKNRPQNNSRQLTTQHINSQTARNSRDGYGRPSFAPQAVYRAPFCSQTTQNAGDLDARPSIAHGELSFAEHHSFLNEKCNHDSEAQDSGDGRQGGRKQDNYQSRMQVSQLALQYSGEPQNAQPQYETYKGYGDSGTAQRPQHGNLNWYLSLLNNTVCTTNTQENLSRTLSLANNAKMSIGNRTMKQGGHAWNRGDNNLRWFG</sequence>
<keyword evidence="1" id="KW-0862">Zinc</keyword>
<dbReference type="PROSITE" id="PS50157">
    <property type="entry name" value="ZINC_FINGER_C2H2_2"/>
    <property type="match status" value="1"/>
</dbReference>
<gene>
    <name evidence="4" type="ORF">SARC_07682</name>
</gene>
<dbReference type="RefSeq" id="XP_014153842.1">
    <property type="nucleotide sequence ID" value="XM_014298367.1"/>
</dbReference>
<keyword evidence="5" id="KW-1185">Reference proteome</keyword>
<dbReference type="Gene3D" id="3.30.160.60">
    <property type="entry name" value="Classic Zinc Finger"/>
    <property type="match status" value="1"/>
</dbReference>
<protein>
    <recommendedName>
        <fullName evidence="3">C2H2-type domain-containing protein</fullName>
    </recommendedName>
</protein>
<feature type="domain" description="C2H2-type" evidence="3">
    <location>
        <begin position="83"/>
        <end position="108"/>
    </location>
</feature>
<dbReference type="EMBL" id="KQ242220">
    <property type="protein sequence ID" value="KNC79940.1"/>
    <property type="molecule type" value="Genomic_DNA"/>
</dbReference>
<feature type="compositionally biased region" description="Basic and acidic residues" evidence="2">
    <location>
        <begin position="16"/>
        <end position="29"/>
    </location>
</feature>
<dbReference type="AlphaFoldDB" id="A0A0L0FT20"/>
<feature type="compositionally biased region" description="Polar residues" evidence="2">
    <location>
        <begin position="142"/>
        <end position="161"/>
    </location>
</feature>
<keyword evidence="1" id="KW-0863">Zinc-finger</keyword>
<dbReference type="GeneID" id="25908186"/>
<feature type="region of interest" description="Disordered" evidence="2">
    <location>
        <begin position="120"/>
        <end position="223"/>
    </location>
</feature>
<feature type="compositionally biased region" description="Low complexity" evidence="2">
    <location>
        <begin position="162"/>
        <end position="177"/>
    </location>
</feature>
<feature type="region of interest" description="Disordered" evidence="2">
    <location>
        <begin position="1"/>
        <end position="62"/>
    </location>
</feature>
<accession>A0A0L0FT20</accession>
<dbReference type="GO" id="GO:0008270">
    <property type="term" value="F:zinc ion binding"/>
    <property type="evidence" value="ECO:0007669"/>
    <property type="project" value="UniProtKB-KW"/>
</dbReference>
<evidence type="ECO:0000259" key="3">
    <source>
        <dbReference type="PROSITE" id="PS50157"/>
    </source>
</evidence>
<dbReference type="OrthoDB" id="21530at2759"/>
<name>A0A0L0FT20_9EUKA</name>
<feature type="compositionally biased region" description="Low complexity" evidence="2">
    <location>
        <begin position="37"/>
        <end position="48"/>
    </location>
</feature>
<evidence type="ECO:0000313" key="4">
    <source>
        <dbReference type="EMBL" id="KNC79940.1"/>
    </source>
</evidence>
<dbReference type="Proteomes" id="UP000054560">
    <property type="component" value="Unassembled WGS sequence"/>
</dbReference>
<evidence type="ECO:0000313" key="5">
    <source>
        <dbReference type="Proteomes" id="UP000054560"/>
    </source>
</evidence>
<proteinExistence type="predicted"/>
<evidence type="ECO:0000256" key="1">
    <source>
        <dbReference type="PROSITE-ProRule" id="PRU00042"/>
    </source>
</evidence>
<organism evidence="4 5">
    <name type="scientific">Sphaeroforma arctica JP610</name>
    <dbReference type="NCBI Taxonomy" id="667725"/>
    <lineage>
        <taxon>Eukaryota</taxon>
        <taxon>Ichthyosporea</taxon>
        <taxon>Ichthyophonida</taxon>
        <taxon>Sphaeroforma</taxon>
    </lineage>
</organism>
<keyword evidence="1" id="KW-0479">Metal-binding</keyword>
<reference evidence="4 5" key="1">
    <citation type="submission" date="2011-02" db="EMBL/GenBank/DDBJ databases">
        <title>The Genome Sequence of Sphaeroforma arctica JP610.</title>
        <authorList>
            <consortium name="The Broad Institute Genome Sequencing Platform"/>
            <person name="Russ C."/>
            <person name="Cuomo C."/>
            <person name="Young S.K."/>
            <person name="Zeng Q."/>
            <person name="Gargeya S."/>
            <person name="Alvarado L."/>
            <person name="Berlin A."/>
            <person name="Chapman S.B."/>
            <person name="Chen Z."/>
            <person name="Freedman E."/>
            <person name="Gellesch M."/>
            <person name="Goldberg J."/>
            <person name="Griggs A."/>
            <person name="Gujja S."/>
            <person name="Heilman E."/>
            <person name="Heiman D."/>
            <person name="Howarth C."/>
            <person name="Mehta T."/>
            <person name="Neiman D."/>
            <person name="Pearson M."/>
            <person name="Roberts A."/>
            <person name="Saif S."/>
            <person name="Shea T."/>
            <person name="Shenoy N."/>
            <person name="Sisk P."/>
            <person name="Stolte C."/>
            <person name="Sykes S."/>
            <person name="White J."/>
            <person name="Yandava C."/>
            <person name="Burger G."/>
            <person name="Gray M.W."/>
            <person name="Holland P.W.H."/>
            <person name="King N."/>
            <person name="Lang F.B.F."/>
            <person name="Roger A.J."/>
            <person name="Ruiz-Trillo I."/>
            <person name="Haas B."/>
            <person name="Nusbaum C."/>
            <person name="Birren B."/>
        </authorList>
    </citation>
    <scope>NUCLEOTIDE SEQUENCE [LARGE SCALE GENOMIC DNA]</scope>
    <source>
        <strain evidence="4 5">JP610</strain>
    </source>
</reference>
<feature type="compositionally biased region" description="Low complexity" evidence="2">
    <location>
        <begin position="122"/>
        <end position="141"/>
    </location>
</feature>
<feature type="compositionally biased region" description="Polar residues" evidence="2">
    <location>
        <begin position="184"/>
        <end position="212"/>
    </location>
</feature>
<feature type="non-terminal residue" evidence="4">
    <location>
        <position position="1"/>
    </location>
</feature>
<dbReference type="SMART" id="SM00355">
    <property type="entry name" value="ZnF_C2H2"/>
    <property type="match status" value="1"/>
</dbReference>
<evidence type="ECO:0000256" key="2">
    <source>
        <dbReference type="SAM" id="MobiDB-lite"/>
    </source>
</evidence>
<dbReference type="PROSITE" id="PS00028">
    <property type="entry name" value="ZINC_FINGER_C2H2_1"/>
    <property type="match status" value="1"/>
</dbReference>
<dbReference type="InterPro" id="IPR013087">
    <property type="entry name" value="Znf_C2H2_type"/>
</dbReference>
<feature type="compositionally biased region" description="Polar residues" evidence="2">
    <location>
        <begin position="1"/>
        <end position="13"/>
    </location>
</feature>
<feature type="region of interest" description="Disordered" evidence="2">
    <location>
        <begin position="269"/>
        <end position="290"/>
    </location>
</feature>